<keyword evidence="1" id="KW-0812">Transmembrane</keyword>
<protein>
    <submittedName>
        <fullName evidence="2">Uncharacterized protein</fullName>
    </submittedName>
</protein>
<accession>A0A1M5BMH1</accession>
<keyword evidence="1" id="KW-1133">Transmembrane helix</keyword>
<feature type="transmembrane region" description="Helical" evidence="1">
    <location>
        <begin position="12"/>
        <end position="29"/>
    </location>
</feature>
<evidence type="ECO:0000256" key="1">
    <source>
        <dbReference type="SAM" id="Phobius"/>
    </source>
</evidence>
<sequence>MYTANLTVSHLSLINYSVMFALTASALTLRQINLVMGIPEWVQITATYHWQKHA</sequence>
<dbReference type="STRING" id="1486859.SAMN05444273_10650"/>
<organism evidence="2 3">
    <name type="scientific">Litoreibacter ascidiaceicola</name>
    <dbReference type="NCBI Taxonomy" id="1486859"/>
    <lineage>
        <taxon>Bacteria</taxon>
        <taxon>Pseudomonadati</taxon>
        <taxon>Pseudomonadota</taxon>
        <taxon>Alphaproteobacteria</taxon>
        <taxon>Rhodobacterales</taxon>
        <taxon>Roseobacteraceae</taxon>
        <taxon>Litoreibacter</taxon>
    </lineage>
</organism>
<proteinExistence type="predicted"/>
<gene>
    <name evidence="2" type="ORF">SAMN05444273_10650</name>
</gene>
<keyword evidence="3" id="KW-1185">Reference proteome</keyword>
<dbReference type="Proteomes" id="UP000184144">
    <property type="component" value="Unassembled WGS sequence"/>
</dbReference>
<dbReference type="AlphaFoldDB" id="A0A1M5BMH1"/>
<evidence type="ECO:0000313" key="2">
    <source>
        <dbReference type="EMBL" id="SHF43734.1"/>
    </source>
</evidence>
<evidence type="ECO:0000313" key="3">
    <source>
        <dbReference type="Proteomes" id="UP000184144"/>
    </source>
</evidence>
<keyword evidence="1" id="KW-0472">Membrane</keyword>
<reference evidence="3" key="1">
    <citation type="submission" date="2016-11" db="EMBL/GenBank/DDBJ databases">
        <authorList>
            <person name="Varghese N."/>
            <person name="Submissions S."/>
        </authorList>
    </citation>
    <scope>NUCLEOTIDE SEQUENCE [LARGE SCALE GENOMIC DNA]</scope>
    <source>
        <strain evidence="3">DSM 100566</strain>
    </source>
</reference>
<name>A0A1M5BMH1_9RHOB</name>
<dbReference type="EMBL" id="FQUV01000006">
    <property type="protein sequence ID" value="SHF43734.1"/>
    <property type="molecule type" value="Genomic_DNA"/>
</dbReference>